<accession>A0A5B7E6B1</accession>
<comment type="caution">
    <text evidence="2">The sequence shown here is derived from an EMBL/GenBank/DDBJ whole genome shotgun (WGS) entry which is preliminary data.</text>
</comment>
<keyword evidence="3" id="KW-1185">Reference proteome</keyword>
<reference evidence="2 3" key="1">
    <citation type="submission" date="2019-05" db="EMBL/GenBank/DDBJ databases">
        <title>Another draft genome of Portunus trituberculatus and its Hox gene families provides insights of decapod evolution.</title>
        <authorList>
            <person name="Jeong J.-H."/>
            <person name="Song I."/>
            <person name="Kim S."/>
            <person name="Choi T."/>
            <person name="Kim D."/>
            <person name="Ryu S."/>
            <person name="Kim W."/>
        </authorList>
    </citation>
    <scope>NUCLEOTIDE SEQUENCE [LARGE SCALE GENOMIC DNA]</scope>
    <source>
        <tissue evidence="2">Muscle</tissue>
    </source>
</reference>
<dbReference type="EMBL" id="VSRR010002090">
    <property type="protein sequence ID" value="MPC29541.1"/>
    <property type="molecule type" value="Genomic_DNA"/>
</dbReference>
<evidence type="ECO:0000256" key="1">
    <source>
        <dbReference type="SAM" id="MobiDB-lite"/>
    </source>
</evidence>
<feature type="compositionally biased region" description="Basic residues" evidence="1">
    <location>
        <begin position="1"/>
        <end position="11"/>
    </location>
</feature>
<organism evidence="2 3">
    <name type="scientific">Portunus trituberculatus</name>
    <name type="common">Swimming crab</name>
    <name type="synonym">Neptunus trituberculatus</name>
    <dbReference type="NCBI Taxonomy" id="210409"/>
    <lineage>
        <taxon>Eukaryota</taxon>
        <taxon>Metazoa</taxon>
        <taxon>Ecdysozoa</taxon>
        <taxon>Arthropoda</taxon>
        <taxon>Crustacea</taxon>
        <taxon>Multicrustacea</taxon>
        <taxon>Malacostraca</taxon>
        <taxon>Eumalacostraca</taxon>
        <taxon>Eucarida</taxon>
        <taxon>Decapoda</taxon>
        <taxon>Pleocyemata</taxon>
        <taxon>Brachyura</taxon>
        <taxon>Eubrachyura</taxon>
        <taxon>Portunoidea</taxon>
        <taxon>Portunidae</taxon>
        <taxon>Portuninae</taxon>
        <taxon>Portunus</taxon>
    </lineage>
</organism>
<evidence type="ECO:0000313" key="2">
    <source>
        <dbReference type="EMBL" id="MPC29541.1"/>
    </source>
</evidence>
<protein>
    <submittedName>
        <fullName evidence="2">Uncharacterized protein</fullName>
    </submittedName>
</protein>
<dbReference type="AlphaFoldDB" id="A0A5B7E6B1"/>
<name>A0A5B7E6B1_PORTR</name>
<feature type="region of interest" description="Disordered" evidence="1">
    <location>
        <begin position="89"/>
        <end position="125"/>
    </location>
</feature>
<sequence length="125" mass="14196">MSTPERRRHPPAPKVYDPTTTCRPWGPLTKWERHDSGRKTSGFPSPFRRQTGHRADLSYESRPPPAPNSRLLREYRRTAAALFRPLPLPLVRRERHRGKSDGDGGGGGGDGIYKPERRNTAPVFE</sequence>
<proteinExistence type="predicted"/>
<feature type="region of interest" description="Disordered" evidence="1">
    <location>
        <begin position="1"/>
        <end position="70"/>
    </location>
</feature>
<evidence type="ECO:0000313" key="3">
    <source>
        <dbReference type="Proteomes" id="UP000324222"/>
    </source>
</evidence>
<dbReference type="Proteomes" id="UP000324222">
    <property type="component" value="Unassembled WGS sequence"/>
</dbReference>
<gene>
    <name evidence="2" type="ORF">E2C01_022779</name>
</gene>